<name>A0A2K8SY97_9NOSO</name>
<evidence type="ECO:0000313" key="2">
    <source>
        <dbReference type="Proteomes" id="UP000232003"/>
    </source>
</evidence>
<evidence type="ECO:0000313" key="1">
    <source>
        <dbReference type="EMBL" id="AUB40419.1"/>
    </source>
</evidence>
<gene>
    <name evidence="1" type="ORF">COO91_06434</name>
</gene>
<dbReference type="AlphaFoldDB" id="A0A2K8SY97"/>
<dbReference type="EMBL" id="CP024785">
    <property type="protein sequence ID" value="AUB40419.1"/>
    <property type="molecule type" value="Genomic_DNA"/>
</dbReference>
<protein>
    <submittedName>
        <fullName evidence="1">Uncharacterized protein</fullName>
    </submittedName>
</protein>
<organism evidence="1 2">
    <name type="scientific">Nostoc flagelliforme CCNUN1</name>
    <dbReference type="NCBI Taxonomy" id="2038116"/>
    <lineage>
        <taxon>Bacteria</taxon>
        <taxon>Bacillati</taxon>
        <taxon>Cyanobacteriota</taxon>
        <taxon>Cyanophyceae</taxon>
        <taxon>Nostocales</taxon>
        <taxon>Nostocaceae</taxon>
        <taxon>Nostoc</taxon>
    </lineage>
</organism>
<dbReference type="Proteomes" id="UP000232003">
    <property type="component" value="Chromosome"/>
</dbReference>
<dbReference type="KEGG" id="nfl:COO91_06434"/>
<reference evidence="1 2" key="1">
    <citation type="submission" date="2017-11" db="EMBL/GenBank/DDBJ databases">
        <title>Complete genome of a free-living desiccation-tolerant cyanobacterium and its photosynthetic adaptation to extreme terrestrial habitat.</title>
        <authorList>
            <person name="Shang J."/>
        </authorList>
    </citation>
    <scope>NUCLEOTIDE SEQUENCE [LARGE SCALE GENOMIC DNA]</scope>
    <source>
        <strain evidence="1 2">CCNUN1</strain>
    </source>
</reference>
<sequence>MLADKSVGKLVIGYWTTPIIYYQKQKSQLETDFAVFIQLAGCELYRTARSIT</sequence>
<proteinExistence type="predicted"/>
<keyword evidence="2" id="KW-1185">Reference proteome</keyword>
<accession>A0A2K8SY97</accession>